<evidence type="ECO:0008006" key="6">
    <source>
        <dbReference type="Google" id="ProtNLM"/>
    </source>
</evidence>
<evidence type="ECO:0000256" key="1">
    <source>
        <dbReference type="ARBA" id="ARBA00038215"/>
    </source>
</evidence>
<protein>
    <recommendedName>
        <fullName evidence="6">Beta-lactamase/transpeptidase-like protein</fullName>
    </recommendedName>
</protein>
<dbReference type="InterPro" id="IPR050491">
    <property type="entry name" value="AmpC-like"/>
</dbReference>
<name>A0A9P8A648_MORAP</name>
<evidence type="ECO:0000313" key="5">
    <source>
        <dbReference type="Proteomes" id="UP000717515"/>
    </source>
</evidence>
<evidence type="ECO:0000259" key="2">
    <source>
        <dbReference type="Pfam" id="PF00144"/>
    </source>
</evidence>
<sequence>MLTTNTLNGQTPDKPLADLHNVIEKCRVECGIPGMSVAVLHKGELIFAEGFGKRNEQGDPFEPMTLCPIGSQTKSFTAAAIGELVAEGKLDWDSTPVSKYLPEFELKDPTLTSQLTFVDLLSHRLAVDNCAEAAFYRCTDSRPEIIKRLKHADLKSKLGTKVNYSNMMYTVAGEASARVVGMPYEDVVREKVIKPLGLDNTGFSQTEMRDRSPNHAMPFSVASFEDAQKGNYKAEEMDEVYMTYAPAGDMYSNVLDLVKWGRTVIKGGELDGKQVLNKESIQETLRPQTIMQGGRRGPEYAPMVNYGLGWCIDSYKGHANHRHGGIVWGYSCGLTIFPDDDLVVAVLSNIVHNGLTHYLQFHIADEVLELPKTRSWMPDLAIQGTKGYYEQVAKGSTGEGKVPELIVNRPPTYHLQSYVGEYSHPLYGSVSVTLGEKDVEGEQQQDSLSFSGFGFNAKMKHHHFDLFLMTLSDPSGTNMALATFRIGSDGKVESVTVDYEGTSEFIRQAETSKLLRPMKLLDDGGCSRCILVDVRS</sequence>
<feature type="domain" description="Peptidase S12 Pab87-related C-terminal" evidence="3">
    <location>
        <begin position="408"/>
        <end position="498"/>
    </location>
</feature>
<dbReference type="Pfam" id="PF11954">
    <property type="entry name" value="DUF3471"/>
    <property type="match status" value="1"/>
</dbReference>
<dbReference type="PANTHER" id="PTHR46825">
    <property type="entry name" value="D-ALANYL-D-ALANINE-CARBOXYPEPTIDASE/ENDOPEPTIDASE AMPH"/>
    <property type="match status" value="1"/>
</dbReference>
<accession>A0A9P8A648</accession>
<proteinExistence type="inferred from homology"/>
<dbReference type="PANTHER" id="PTHR46825:SF15">
    <property type="entry name" value="BETA-LACTAMASE-RELATED DOMAIN-CONTAINING PROTEIN"/>
    <property type="match status" value="1"/>
</dbReference>
<gene>
    <name evidence="4" type="ORF">KVV02_008831</name>
</gene>
<dbReference type="SUPFAM" id="SSF56601">
    <property type="entry name" value="beta-lactamase/transpeptidase-like"/>
    <property type="match status" value="1"/>
</dbReference>
<dbReference type="EMBL" id="JAIFTL010000101">
    <property type="protein sequence ID" value="KAG9323431.1"/>
    <property type="molecule type" value="Genomic_DNA"/>
</dbReference>
<feature type="domain" description="Beta-lactamase-related" evidence="2">
    <location>
        <begin position="22"/>
        <end position="353"/>
    </location>
</feature>
<evidence type="ECO:0000259" key="3">
    <source>
        <dbReference type="Pfam" id="PF11954"/>
    </source>
</evidence>
<dbReference type="Pfam" id="PF00144">
    <property type="entry name" value="Beta-lactamase"/>
    <property type="match status" value="1"/>
</dbReference>
<dbReference type="Gene3D" id="3.40.710.10">
    <property type="entry name" value="DD-peptidase/beta-lactamase superfamily"/>
    <property type="match status" value="1"/>
</dbReference>
<comment type="similarity">
    <text evidence="1">Belongs to the peptidase S12 family.</text>
</comment>
<reference evidence="4" key="1">
    <citation type="submission" date="2021-07" db="EMBL/GenBank/DDBJ databases">
        <title>Draft genome of Mortierella alpina, strain LL118, isolated from an aspen leaf litter sample.</title>
        <authorList>
            <person name="Yang S."/>
            <person name="Vinatzer B.A."/>
        </authorList>
    </citation>
    <scope>NUCLEOTIDE SEQUENCE</scope>
    <source>
        <strain evidence="4">LL118</strain>
    </source>
</reference>
<dbReference type="InterPro" id="IPR021860">
    <property type="entry name" value="Peptidase_S12_Pab87-rel_C"/>
</dbReference>
<dbReference type="Gene3D" id="2.40.128.600">
    <property type="match status" value="1"/>
</dbReference>
<dbReference type="Proteomes" id="UP000717515">
    <property type="component" value="Unassembled WGS sequence"/>
</dbReference>
<dbReference type="AlphaFoldDB" id="A0A9P8A648"/>
<dbReference type="InterPro" id="IPR001466">
    <property type="entry name" value="Beta-lactam-related"/>
</dbReference>
<dbReference type="InterPro" id="IPR012338">
    <property type="entry name" value="Beta-lactam/transpept-like"/>
</dbReference>
<comment type="caution">
    <text evidence="4">The sequence shown here is derived from an EMBL/GenBank/DDBJ whole genome shotgun (WGS) entry which is preliminary data.</text>
</comment>
<organism evidence="4 5">
    <name type="scientific">Mortierella alpina</name>
    <name type="common">Oleaginous fungus</name>
    <name type="synonym">Mortierella renispora</name>
    <dbReference type="NCBI Taxonomy" id="64518"/>
    <lineage>
        <taxon>Eukaryota</taxon>
        <taxon>Fungi</taxon>
        <taxon>Fungi incertae sedis</taxon>
        <taxon>Mucoromycota</taxon>
        <taxon>Mortierellomycotina</taxon>
        <taxon>Mortierellomycetes</taxon>
        <taxon>Mortierellales</taxon>
        <taxon>Mortierellaceae</taxon>
        <taxon>Mortierella</taxon>
    </lineage>
</organism>
<evidence type="ECO:0000313" key="4">
    <source>
        <dbReference type="EMBL" id="KAG9323431.1"/>
    </source>
</evidence>